<gene>
    <name evidence="2" type="ORF">HJG60_007784</name>
</gene>
<accession>A0A834EVG7</accession>
<feature type="compositionally biased region" description="Pro residues" evidence="1">
    <location>
        <begin position="145"/>
        <end position="161"/>
    </location>
</feature>
<dbReference type="EMBL" id="JABVXQ010000001">
    <property type="protein sequence ID" value="KAF6130806.1"/>
    <property type="molecule type" value="Genomic_DNA"/>
</dbReference>
<evidence type="ECO:0000313" key="2">
    <source>
        <dbReference type="EMBL" id="KAF6130806.1"/>
    </source>
</evidence>
<dbReference type="Proteomes" id="UP000664940">
    <property type="component" value="Unassembled WGS sequence"/>
</dbReference>
<organism evidence="2 3">
    <name type="scientific">Phyllostomus discolor</name>
    <name type="common">pale spear-nosed bat</name>
    <dbReference type="NCBI Taxonomy" id="89673"/>
    <lineage>
        <taxon>Eukaryota</taxon>
        <taxon>Metazoa</taxon>
        <taxon>Chordata</taxon>
        <taxon>Craniata</taxon>
        <taxon>Vertebrata</taxon>
        <taxon>Euteleostomi</taxon>
        <taxon>Mammalia</taxon>
        <taxon>Eutheria</taxon>
        <taxon>Laurasiatheria</taxon>
        <taxon>Chiroptera</taxon>
        <taxon>Yangochiroptera</taxon>
        <taxon>Phyllostomidae</taxon>
        <taxon>Phyllostominae</taxon>
        <taxon>Phyllostomus</taxon>
    </lineage>
</organism>
<proteinExistence type="predicted"/>
<dbReference type="AlphaFoldDB" id="A0A834EVG7"/>
<evidence type="ECO:0000313" key="3">
    <source>
        <dbReference type="Proteomes" id="UP000664940"/>
    </source>
</evidence>
<name>A0A834EVG7_9CHIR</name>
<dbReference type="PROSITE" id="PS51257">
    <property type="entry name" value="PROKAR_LIPOPROTEIN"/>
    <property type="match status" value="1"/>
</dbReference>
<reference evidence="2 3" key="1">
    <citation type="journal article" date="2020" name="Nature">
        <title>Six reference-quality genomes reveal evolution of bat adaptations.</title>
        <authorList>
            <person name="Jebb D."/>
            <person name="Huang Z."/>
            <person name="Pippel M."/>
            <person name="Hughes G.M."/>
            <person name="Lavrichenko K."/>
            <person name="Devanna P."/>
            <person name="Winkler S."/>
            <person name="Jermiin L.S."/>
            <person name="Skirmuntt E.C."/>
            <person name="Katzourakis A."/>
            <person name="Burkitt-Gray L."/>
            <person name="Ray D.A."/>
            <person name="Sullivan K.A.M."/>
            <person name="Roscito J.G."/>
            <person name="Kirilenko B.M."/>
            <person name="Davalos L.M."/>
            <person name="Corthals A.P."/>
            <person name="Power M.L."/>
            <person name="Jones G."/>
            <person name="Ransome R.D."/>
            <person name="Dechmann D.K.N."/>
            <person name="Locatelli A.G."/>
            <person name="Puechmaille S.J."/>
            <person name="Fedrigo O."/>
            <person name="Jarvis E.D."/>
            <person name="Hiller M."/>
            <person name="Vernes S.C."/>
            <person name="Myers E.W."/>
            <person name="Teeling E.C."/>
        </authorList>
    </citation>
    <scope>NUCLEOTIDE SEQUENCE [LARGE SCALE GENOMIC DNA]</scope>
    <source>
        <strain evidence="2">Bat1K_MPI-CBG_1</strain>
    </source>
</reference>
<protein>
    <submittedName>
        <fullName evidence="2">Uncharacterized protein</fullName>
    </submittedName>
</protein>
<evidence type="ECO:0000256" key="1">
    <source>
        <dbReference type="SAM" id="MobiDB-lite"/>
    </source>
</evidence>
<sequence>MKKLQLSPWSSSIPGPYPPILVSSCLSNIFFYSKEDTSKQAVLPHLTKTRNTKMRRGYQLDSAFCWDSSETSQEAVATALVWGCARSMLPSTPVGGASQVWTQVFQALALAKDLSWPSPCLKMFNGFQGTRGVIFLRCGQSQQPPYSPFLPTPHPPPPPPKNVAKRRKS</sequence>
<feature type="region of interest" description="Disordered" evidence="1">
    <location>
        <begin position="144"/>
        <end position="169"/>
    </location>
</feature>
<comment type="caution">
    <text evidence="2">The sequence shown here is derived from an EMBL/GenBank/DDBJ whole genome shotgun (WGS) entry which is preliminary data.</text>
</comment>